<dbReference type="EMBL" id="CAKMMW010000020">
    <property type="protein sequence ID" value="CAH1221574.1"/>
    <property type="molecule type" value="Genomic_DNA"/>
</dbReference>
<sequence length="780" mass="88152">MKPNRFKLPFRKRSGSMMMPLFGSFIAVLLLAIVIGSILYWKAKTVVEHTVDNTNAAMLEQLREVADGRLKEIEQLEQQIAFHPRLGWLFNHEGSYTDQDAYSIIEFTNDLQRFKNLSKLIHDFYIYDMNNRLIIGPNVKSTPEIVFDLVYRFAGKTSADWVTELKKPALRSYEPAASVRMDNGSTKPFIVYRQSLPFGDSASIKGSLFVMIDEGQFRSLFDKLASVNRGEIYILDQQNRVISSTAGTRSGISLSYRNMANDYGKLEEIKDGQSQIVTYTTSAVNGWKYVYVVPQAVFLDQVYAVKRWAILLLSLCALGGGAASLYLAYRNYIPVRDVVRIIRKWSGSEQETGLGEFELIRSTIESARLTESQLRGMLAQQAPILRVNFLTRLIRGYVQPTELEPDSLAFVGISFISSSFAVILIDASDISGFAQDGGEREWPFVGFILSNIAGELAGEHHLGFPVELDRGRVAVLINLRTERLSMAKAEMQEMAEKMTALLQSRFHIKLSVGISGVVKDPEGIGEAFRDALKQLDERIVFERRNERDRYTEASTEESYFYYPLEVEQQLVNLVKAGEDDKVDKLLVALYDDNFTTNSISPELGRYLLVTATSTLLRIVQSYPDLKSTMAERVALIERAAVSDSTYAAFEELKQSYRTICRNLKEKRSDTNELMQNGIKQYIEANYGENMLSVNSIADHFNLTPQYISAVYKKSSGQNLTDYVAEVRIREAKKLLTHQAMTIAQVAAKVGYANDIGFIRFFKKYEGITPGAYRSSLQTDK</sequence>
<dbReference type="InterPro" id="IPR009057">
    <property type="entry name" value="Homeodomain-like_sf"/>
</dbReference>
<dbReference type="SUPFAM" id="SSF46689">
    <property type="entry name" value="Homeodomain-like"/>
    <property type="match status" value="1"/>
</dbReference>
<name>A0ABN8H2W3_9BACL</name>
<reference evidence="5" key="1">
    <citation type="submission" date="2022-01" db="EMBL/GenBank/DDBJ databases">
        <authorList>
            <person name="Criscuolo A."/>
        </authorList>
    </citation>
    <scope>NUCLEOTIDE SEQUENCE</scope>
    <source>
        <strain evidence="5">CIP111891</strain>
    </source>
</reference>
<dbReference type="Gene3D" id="1.10.10.60">
    <property type="entry name" value="Homeodomain-like"/>
    <property type="match status" value="2"/>
</dbReference>
<evidence type="ECO:0000256" key="1">
    <source>
        <dbReference type="ARBA" id="ARBA00023015"/>
    </source>
</evidence>
<keyword evidence="6" id="KW-1185">Reference proteome</keyword>
<dbReference type="Gene3D" id="3.30.450.20">
    <property type="entry name" value="PAS domain"/>
    <property type="match status" value="1"/>
</dbReference>
<evidence type="ECO:0000256" key="2">
    <source>
        <dbReference type="ARBA" id="ARBA00023125"/>
    </source>
</evidence>
<dbReference type="RefSeq" id="WP_236291342.1">
    <property type="nucleotide sequence ID" value="NZ_CAKMMW010000020.1"/>
</dbReference>
<dbReference type="PANTHER" id="PTHR43280">
    <property type="entry name" value="ARAC-FAMILY TRANSCRIPTIONAL REGULATOR"/>
    <property type="match status" value="1"/>
</dbReference>
<keyword evidence="1" id="KW-0805">Transcription regulation</keyword>
<dbReference type="Pfam" id="PF12833">
    <property type="entry name" value="HTH_18"/>
    <property type="match status" value="1"/>
</dbReference>
<dbReference type="PROSITE" id="PS00041">
    <property type="entry name" value="HTH_ARAC_FAMILY_1"/>
    <property type="match status" value="1"/>
</dbReference>
<dbReference type="Proteomes" id="UP000838821">
    <property type="component" value="Unassembled WGS sequence"/>
</dbReference>
<keyword evidence="2" id="KW-0238">DNA-binding</keyword>
<accession>A0ABN8H2W3</accession>
<comment type="caution">
    <text evidence="5">The sequence shown here is derived from an EMBL/GenBank/DDBJ whole genome shotgun (WGS) entry which is preliminary data.</text>
</comment>
<gene>
    <name evidence="5" type="primary">rhaR_69</name>
    <name evidence="5" type="ORF">PAECIP111891_05239</name>
</gene>
<keyword evidence="3" id="KW-0804">Transcription</keyword>
<evidence type="ECO:0000313" key="6">
    <source>
        <dbReference type="Proteomes" id="UP000838821"/>
    </source>
</evidence>
<evidence type="ECO:0000256" key="3">
    <source>
        <dbReference type="ARBA" id="ARBA00023163"/>
    </source>
</evidence>
<proteinExistence type="predicted"/>
<dbReference type="PROSITE" id="PS01124">
    <property type="entry name" value="HTH_ARAC_FAMILY_2"/>
    <property type="match status" value="1"/>
</dbReference>
<dbReference type="PANTHER" id="PTHR43280:SF2">
    <property type="entry name" value="HTH-TYPE TRANSCRIPTIONAL REGULATOR EXSA"/>
    <property type="match status" value="1"/>
</dbReference>
<evidence type="ECO:0000313" key="5">
    <source>
        <dbReference type="EMBL" id="CAH1221574.1"/>
    </source>
</evidence>
<evidence type="ECO:0000259" key="4">
    <source>
        <dbReference type="PROSITE" id="PS01124"/>
    </source>
</evidence>
<dbReference type="InterPro" id="IPR041522">
    <property type="entry name" value="CdaR_GGDEF"/>
</dbReference>
<dbReference type="Pfam" id="PF17853">
    <property type="entry name" value="GGDEF_2"/>
    <property type="match status" value="1"/>
</dbReference>
<dbReference type="InterPro" id="IPR018060">
    <property type="entry name" value="HTH_AraC"/>
</dbReference>
<dbReference type="InterPro" id="IPR018062">
    <property type="entry name" value="HTH_AraC-typ_CS"/>
</dbReference>
<dbReference type="SMART" id="SM00342">
    <property type="entry name" value="HTH_ARAC"/>
    <property type="match status" value="1"/>
</dbReference>
<organism evidence="5 6">
    <name type="scientific">Paenibacillus allorhizoplanae</name>
    <dbReference type="NCBI Taxonomy" id="2905648"/>
    <lineage>
        <taxon>Bacteria</taxon>
        <taxon>Bacillati</taxon>
        <taxon>Bacillota</taxon>
        <taxon>Bacilli</taxon>
        <taxon>Bacillales</taxon>
        <taxon>Paenibacillaceae</taxon>
        <taxon>Paenibacillus</taxon>
    </lineage>
</organism>
<protein>
    <submittedName>
        <fullName evidence="5">HTH-type transcriptional activator RhaR</fullName>
    </submittedName>
</protein>
<feature type="domain" description="HTH araC/xylS-type" evidence="4">
    <location>
        <begin position="676"/>
        <end position="775"/>
    </location>
</feature>